<keyword evidence="5" id="KW-0813">Transport</keyword>
<keyword evidence="17" id="KW-1185">Reference proteome</keyword>
<evidence type="ECO:0000313" key="16">
    <source>
        <dbReference type="EMBL" id="KKA20683.1"/>
    </source>
</evidence>
<sequence>MRKDAPSESARETGADWSRSDAYGWHFQFLTIIGLSLATVTFAAALLADLTLSRRLFLFKNLLSIDESLVVPEEETIPLHADINFHAIPAIVLLVDLLFLSPPWTITALPALALSTVFAFGYWFWIEKCYEHNGWYPYPIFELLPTPGRIGLFALSAVIMTLNTVTLKWLYGRLNGFGREAAPQARPGDNSRKLMTAMLDRGGIIVMYRGVKLDIQTYIQYNTTRKIEFMKIYTLVRSIRRIHDFSYHCEDLVSAVRCLRNQPTELRPDGDDISPPQQAPSKANLHFPDRQPRFIAPAGQHCDKPILRKMHASVVNVPIRTAVLGTRFSSAGLAPFTYAGTASTPFNQQQQTTRTVATKFFQKRSASSIATKSQNPAASCCTRLSCQRPTLLLKSPSAQAPTLVSAVQKSVSGIRANSTASAASTSRGANASSNNKVQLDWNTFFKLRTSRRRYGLVSSIITSIASTAVGVQILSTQDLESLGAQVMGLDPFVVLGLATAACGAVGWLAGPFLGNAIWGLIYRRYRSGVAVRFRVDPSSNSIANPVPDYYGEKIGSVQGYRQWLKDQRAYNRKRRSFIL</sequence>
<evidence type="ECO:0000256" key="9">
    <source>
        <dbReference type="ARBA" id="ARBA00022946"/>
    </source>
</evidence>
<keyword evidence="8" id="KW-0653">Protein transport</keyword>
<accession>A0A0F4YST7</accession>
<evidence type="ECO:0000256" key="2">
    <source>
        <dbReference type="ARBA" id="ARBA00004448"/>
    </source>
</evidence>
<dbReference type="RefSeq" id="XP_013327295.1">
    <property type="nucleotide sequence ID" value="XM_013471841.1"/>
</dbReference>
<feature type="transmembrane region" description="Helical" evidence="15">
    <location>
        <begin position="107"/>
        <end position="126"/>
    </location>
</feature>
<feature type="region of interest" description="Disordered" evidence="14">
    <location>
        <begin position="266"/>
        <end position="285"/>
    </location>
</feature>
<keyword evidence="13 15" id="KW-0472">Membrane</keyword>
<gene>
    <name evidence="16" type="ORF">T310_5299</name>
</gene>
<feature type="transmembrane region" description="Helical" evidence="15">
    <location>
        <begin position="494"/>
        <end position="522"/>
    </location>
</feature>
<comment type="similarity">
    <text evidence="3">Belongs to the PAM17 family.</text>
</comment>
<keyword evidence="10 15" id="KW-1133">Transmembrane helix</keyword>
<protein>
    <recommendedName>
        <fullName evidence="4">Presequence translocated-associated motor subunit PAM17, mitochondrial</fullName>
    </recommendedName>
</protein>
<evidence type="ECO:0000256" key="10">
    <source>
        <dbReference type="ARBA" id="ARBA00022989"/>
    </source>
</evidence>
<dbReference type="GO" id="GO:0030150">
    <property type="term" value="P:protein import into mitochondrial matrix"/>
    <property type="evidence" value="ECO:0007669"/>
    <property type="project" value="TreeGrafter"/>
</dbReference>
<dbReference type="EMBL" id="LASV01000241">
    <property type="protein sequence ID" value="KKA20683.1"/>
    <property type="molecule type" value="Genomic_DNA"/>
</dbReference>
<dbReference type="GO" id="GO:0001405">
    <property type="term" value="C:PAM complex, Tim23 associated import motor"/>
    <property type="evidence" value="ECO:0007669"/>
    <property type="project" value="InterPro"/>
</dbReference>
<dbReference type="OrthoDB" id="5970083at2759"/>
<organism evidence="16 17">
    <name type="scientific">Rasamsonia emersonii (strain ATCC 16479 / CBS 393.64 / IMI 116815)</name>
    <dbReference type="NCBI Taxonomy" id="1408163"/>
    <lineage>
        <taxon>Eukaryota</taxon>
        <taxon>Fungi</taxon>
        <taxon>Dikarya</taxon>
        <taxon>Ascomycota</taxon>
        <taxon>Pezizomycotina</taxon>
        <taxon>Eurotiomycetes</taxon>
        <taxon>Eurotiomycetidae</taxon>
        <taxon>Eurotiales</taxon>
        <taxon>Trichocomaceae</taxon>
        <taxon>Rasamsonia</taxon>
    </lineage>
</organism>
<evidence type="ECO:0000256" key="13">
    <source>
        <dbReference type="ARBA" id="ARBA00023136"/>
    </source>
</evidence>
<comment type="subcellular location">
    <subcellularLocation>
        <location evidence="1">Endomembrane system</location>
        <topology evidence="1">Multi-pass membrane protein</topology>
    </subcellularLocation>
    <subcellularLocation>
        <location evidence="2">Mitochondrion inner membrane</location>
        <topology evidence="2">Multi-pass membrane protein</topology>
    </subcellularLocation>
</comment>
<dbReference type="InterPro" id="IPR006838">
    <property type="entry name" value="ADTRP_AIG1"/>
</dbReference>
<feature type="transmembrane region" description="Helical" evidence="15">
    <location>
        <begin position="150"/>
        <end position="171"/>
    </location>
</feature>
<dbReference type="Pfam" id="PF08566">
    <property type="entry name" value="Pam17"/>
    <property type="match status" value="1"/>
</dbReference>
<evidence type="ECO:0000256" key="8">
    <source>
        <dbReference type="ARBA" id="ARBA00022927"/>
    </source>
</evidence>
<evidence type="ECO:0000256" key="15">
    <source>
        <dbReference type="SAM" id="Phobius"/>
    </source>
</evidence>
<proteinExistence type="inferred from homology"/>
<dbReference type="PANTHER" id="PTHR28021">
    <property type="entry name" value="PRESEQUENCE TRANSLOCATED-ASSOCIATED MOTOR SUBUNIT PAM17, MITOCHONDRIAL"/>
    <property type="match status" value="1"/>
</dbReference>
<evidence type="ECO:0000256" key="7">
    <source>
        <dbReference type="ARBA" id="ARBA00022792"/>
    </source>
</evidence>
<dbReference type="PANTHER" id="PTHR28021:SF1">
    <property type="entry name" value="PRESEQUENCE TRANSLOCATED-ASSOCIATED MOTOR SUBUNIT PAM17, MITOCHONDRIAL"/>
    <property type="match status" value="1"/>
</dbReference>
<keyword evidence="11" id="KW-0811">Translocation</keyword>
<evidence type="ECO:0000256" key="11">
    <source>
        <dbReference type="ARBA" id="ARBA00023010"/>
    </source>
</evidence>
<evidence type="ECO:0000256" key="3">
    <source>
        <dbReference type="ARBA" id="ARBA00006837"/>
    </source>
</evidence>
<dbReference type="InterPro" id="IPR013875">
    <property type="entry name" value="Pam17"/>
</dbReference>
<evidence type="ECO:0000256" key="5">
    <source>
        <dbReference type="ARBA" id="ARBA00022448"/>
    </source>
</evidence>
<reference evidence="16 17" key="1">
    <citation type="submission" date="2015-04" db="EMBL/GenBank/DDBJ databases">
        <authorList>
            <person name="Heijne W.H."/>
            <person name="Fedorova N.D."/>
            <person name="Nierman W.C."/>
            <person name="Vollebregt A.W."/>
            <person name="Zhao Z."/>
            <person name="Wu L."/>
            <person name="Kumar M."/>
            <person name="Stam H."/>
            <person name="van den Berg M.A."/>
            <person name="Pel H.J."/>
        </authorList>
    </citation>
    <scope>NUCLEOTIDE SEQUENCE [LARGE SCALE GENOMIC DNA]</scope>
    <source>
        <strain evidence="16 17">CBS 393.64</strain>
    </source>
</reference>
<comment type="caution">
    <text evidence="16">The sequence shown here is derived from an EMBL/GenBank/DDBJ whole genome shotgun (WGS) entry which is preliminary data.</text>
</comment>
<evidence type="ECO:0000313" key="17">
    <source>
        <dbReference type="Proteomes" id="UP000053958"/>
    </source>
</evidence>
<keyword evidence="12" id="KW-0496">Mitochondrion</keyword>
<evidence type="ECO:0000256" key="12">
    <source>
        <dbReference type="ARBA" id="ARBA00023128"/>
    </source>
</evidence>
<feature type="transmembrane region" description="Helical" evidence="15">
    <location>
        <begin position="454"/>
        <end position="474"/>
    </location>
</feature>
<dbReference type="STRING" id="1408163.A0A0F4YST7"/>
<keyword evidence="7" id="KW-0999">Mitochondrion inner membrane</keyword>
<evidence type="ECO:0000256" key="6">
    <source>
        <dbReference type="ARBA" id="ARBA00022692"/>
    </source>
</evidence>
<dbReference type="Pfam" id="PF04750">
    <property type="entry name" value="Far-17a_AIG1"/>
    <property type="match status" value="1"/>
</dbReference>
<evidence type="ECO:0000256" key="14">
    <source>
        <dbReference type="SAM" id="MobiDB-lite"/>
    </source>
</evidence>
<feature type="transmembrane region" description="Helical" evidence="15">
    <location>
        <begin position="27"/>
        <end position="48"/>
    </location>
</feature>
<dbReference type="GO" id="GO:0012505">
    <property type="term" value="C:endomembrane system"/>
    <property type="evidence" value="ECO:0007669"/>
    <property type="project" value="UniProtKB-SubCell"/>
</dbReference>
<dbReference type="Proteomes" id="UP000053958">
    <property type="component" value="Unassembled WGS sequence"/>
</dbReference>
<name>A0A0F4YST7_RASE3</name>
<evidence type="ECO:0000256" key="4">
    <source>
        <dbReference type="ARBA" id="ARBA00017907"/>
    </source>
</evidence>
<dbReference type="AlphaFoldDB" id="A0A0F4YST7"/>
<evidence type="ECO:0000256" key="1">
    <source>
        <dbReference type="ARBA" id="ARBA00004127"/>
    </source>
</evidence>
<keyword evidence="9" id="KW-0809">Transit peptide</keyword>
<dbReference type="GeneID" id="25317644"/>
<keyword evidence="6 15" id="KW-0812">Transmembrane</keyword>